<dbReference type="InterPro" id="IPR036638">
    <property type="entry name" value="HLH_DNA-bd_sf"/>
</dbReference>
<dbReference type="GO" id="GO:0046983">
    <property type="term" value="F:protein dimerization activity"/>
    <property type="evidence" value="ECO:0007669"/>
    <property type="project" value="InterPro"/>
</dbReference>
<dbReference type="OrthoDB" id="777433at2759"/>
<protein>
    <recommendedName>
        <fullName evidence="6">BHLH domain-containing protein</fullName>
    </recommendedName>
</protein>
<feature type="region of interest" description="Disordered" evidence="5">
    <location>
        <begin position="335"/>
        <end position="440"/>
    </location>
</feature>
<gene>
    <name evidence="7" type="ORF">F0562_035695</name>
</gene>
<feature type="domain" description="BHLH" evidence="6">
    <location>
        <begin position="469"/>
        <end position="518"/>
    </location>
</feature>
<feature type="compositionally biased region" description="Acidic residues" evidence="5">
    <location>
        <begin position="380"/>
        <end position="391"/>
    </location>
</feature>
<evidence type="ECO:0000259" key="6">
    <source>
        <dbReference type="PROSITE" id="PS50888"/>
    </source>
</evidence>
<dbReference type="CDD" id="cd18917">
    <property type="entry name" value="bHLH_AtSAC51_like"/>
    <property type="match status" value="1"/>
</dbReference>
<dbReference type="AlphaFoldDB" id="A0A5J5ACL5"/>
<dbReference type="GO" id="GO:0005634">
    <property type="term" value="C:nucleus"/>
    <property type="evidence" value="ECO:0007669"/>
    <property type="project" value="UniProtKB-SubCell"/>
</dbReference>
<dbReference type="InterPro" id="IPR037546">
    <property type="entry name" value="SAC51-like"/>
</dbReference>
<keyword evidence="8" id="KW-1185">Reference proteome</keyword>
<dbReference type="PANTHER" id="PTHR36066:SF2">
    <property type="entry name" value="TRANSCRIPTION FACTOR BHLH145"/>
    <property type="match status" value="1"/>
</dbReference>
<evidence type="ECO:0000313" key="8">
    <source>
        <dbReference type="Proteomes" id="UP000325577"/>
    </source>
</evidence>
<evidence type="ECO:0000256" key="5">
    <source>
        <dbReference type="SAM" id="MobiDB-lite"/>
    </source>
</evidence>
<keyword evidence="3" id="KW-0804">Transcription</keyword>
<evidence type="ECO:0000256" key="2">
    <source>
        <dbReference type="ARBA" id="ARBA00023015"/>
    </source>
</evidence>
<dbReference type="EMBL" id="CM018045">
    <property type="protein sequence ID" value="KAA8528340.1"/>
    <property type="molecule type" value="Genomic_DNA"/>
</dbReference>
<dbReference type="PROSITE" id="PS50888">
    <property type="entry name" value="BHLH"/>
    <property type="match status" value="1"/>
</dbReference>
<sequence>MKRETPPPHEPKGHSCQFICLYSLPIRAPFRVLPLTIRSLSLYQYLSPISPLQRLLPLCVRSEPLILWIVRIEQLGVWFFLRRSWHSLQIDFDIGRRNSRGDHITERTACVVMVCQAASQTRFRALKYENGIAGSAAIIVRVIACFQPLQDCQAEYFQRCSSRYCFGWMEKDFDSWFRHQHSDWQSPNLNCLNAPLDLRQQSTVPAYMNPSVNMISTTGTVPASPFSGLPQSKASQPNETRGWFYCLPSFRQGFSPVQNSTFKEKIPAGPYENLGEAVAPNTGPGCAQKRFLVFDQSGDQTTLIFSSGIGTPVQCLTSWTPRVPGAYVLNTEEPGTKRDTIHHSGPNLTDEYNEYNENHGNDVSSEMHEDTEELNALLYSDDDNDEDDEETSTGHSPSTMTAYEKQDWFEESGEEVASSAVPTKRRKLSNGGCDVPSLMDTATSMPKRCLESEDDAESSCADGKKQGLEEFDSLSSDKTSRKDKIRETVSVLQSIIPGGKGKDAIVVLDEAIHYLKSLKRKAEALGHDTL</sequence>
<accession>A0A5J5ACL5</accession>
<evidence type="ECO:0000256" key="1">
    <source>
        <dbReference type="ARBA" id="ARBA00004123"/>
    </source>
</evidence>
<organism evidence="7 8">
    <name type="scientific">Nyssa sinensis</name>
    <dbReference type="NCBI Taxonomy" id="561372"/>
    <lineage>
        <taxon>Eukaryota</taxon>
        <taxon>Viridiplantae</taxon>
        <taxon>Streptophyta</taxon>
        <taxon>Embryophyta</taxon>
        <taxon>Tracheophyta</taxon>
        <taxon>Spermatophyta</taxon>
        <taxon>Magnoliopsida</taxon>
        <taxon>eudicotyledons</taxon>
        <taxon>Gunneridae</taxon>
        <taxon>Pentapetalae</taxon>
        <taxon>asterids</taxon>
        <taxon>Cornales</taxon>
        <taxon>Nyssaceae</taxon>
        <taxon>Nyssa</taxon>
    </lineage>
</organism>
<dbReference type="PANTHER" id="PTHR36066">
    <property type="entry name" value="TRANSCRIPTION FACTOR BHLH145"/>
    <property type="match status" value="1"/>
</dbReference>
<comment type="subcellular location">
    <subcellularLocation>
        <location evidence="1">Nucleus</location>
    </subcellularLocation>
</comment>
<evidence type="ECO:0000256" key="3">
    <source>
        <dbReference type="ARBA" id="ARBA00023163"/>
    </source>
</evidence>
<feature type="compositionally biased region" description="Basic and acidic residues" evidence="5">
    <location>
        <begin position="356"/>
        <end position="368"/>
    </location>
</feature>
<reference evidence="7 8" key="1">
    <citation type="submission" date="2019-09" db="EMBL/GenBank/DDBJ databases">
        <title>A chromosome-level genome assembly of the Chinese tupelo Nyssa sinensis.</title>
        <authorList>
            <person name="Yang X."/>
            <person name="Kang M."/>
            <person name="Yang Y."/>
            <person name="Xiong H."/>
            <person name="Wang M."/>
            <person name="Zhang Z."/>
            <person name="Wang Z."/>
            <person name="Wu H."/>
            <person name="Ma T."/>
            <person name="Liu J."/>
            <person name="Xi Z."/>
        </authorList>
    </citation>
    <scope>NUCLEOTIDE SEQUENCE [LARGE SCALE GENOMIC DNA]</scope>
    <source>
        <strain evidence="7">J267</strain>
        <tissue evidence="7">Leaf</tissue>
    </source>
</reference>
<dbReference type="Pfam" id="PF23173">
    <property type="entry name" value="bHLH_SAC51"/>
    <property type="match status" value="1"/>
</dbReference>
<keyword evidence="4" id="KW-0539">Nucleus</keyword>
<keyword evidence="2" id="KW-0805">Transcription regulation</keyword>
<dbReference type="SUPFAM" id="SSF47459">
    <property type="entry name" value="HLH, helix-loop-helix DNA-binding domain"/>
    <property type="match status" value="1"/>
</dbReference>
<evidence type="ECO:0000256" key="4">
    <source>
        <dbReference type="ARBA" id="ARBA00023242"/>
    </source>
</evidence>
<proteinExistence type="predicted"/>
<dbReference type="Proteomes" id="UP000325577">
    <property type="component" value="Linkage Group LG21"/>
</dbReference>
<evidence type="ECO:0000313" key="7">
    <source>
        <dbReference type="EMBL" id="KAA8528340.1"/>
    </source>
</evidence>
<name>A0A5J5ACL5_9ASTE</name>
<dbReference type="InterPro" id="IPR011598">
    <property type="entry name" value="bHLH_dom"/>
</dbReference>